<evidence type="ECO:0000313" key="1">
    <source>
        <dbReference type="EMBL" id="KAJ7419164.1"/>
    </source>
</evidence>
<sequence>MAEKTCVPYAKNESRPGRYTCSVEKDLGVLVYNKLSMSQQCDLVPKKANGIQRYIRKSIASRLRKVILTLYSALARLRHECCVQFWAPQYKKDVELLGWVQQRAVKIRSLKHLLQDGLRELGLSLEKRQLRGSYQCTQVS</sequence>
<keyword evidence="2" id="KW-1185">Reference proteome</keyword>
<evidence type="ECO:0000313" key="2">
    <source>
        <dbReference type="Proteomes" id="UP001145742"/>
    </source>
</evidence>
<dbReference type="EMBL" id="WHWB01033546">
    <property type="protein sequence ID" value="KAJ7419164.1"/>
    <property type="molecule type" value="Genomic_DNA"/>
</dbReference>
<name>A0ABQ9DCZ7_9PASS</name>
<proteinExistence type="predicted"/>
<dbReference type="Proteomes" id="UP001145742">
    <property type="component" value="Unassembled WGS sequence"/>
</dbReference>
<gene>
    <name evidence="1" type="ORF">WISP_55466</name>
</gene>
<accession>A0ABQ9DCZ7</accession>
<comment type="caution">
    <text evidence="1">The sequence shown here is derived from an EMBL/GenBank/DDBJ whole genome shotgun (WGS) entry which is preliminary data.</text>
</comment>
<protein>
    <submittedName>
        <fullName evidence="1">Uncharacterized protein</fullName>
    </submittedName>
</protein>
<organism evidence="1 2">
    <name type="scientific">Willisornis vidua</name>
    <name type="common">Xingu scale-backed antbird</name>
    <dbReference type="NCBI Taxonomy" id="1566151"/>
    <lineage>
        <taxon>Eukaryota</taxon>
        <taxon>Metazoa</taxon>
        <taxon>Chordata</taxon>
        <taxon>Craniata</taxon>
        <taxon>Vertebrata</taxon>
        <taxon>Euteleostomi</taxon>
        <taxon>Archelosauria</taxon>
        <taxon>Archosauria</taxon>
        <taxon>Dinosauria</taxon>
        <taxon>Saurischia</taxon>
        <taxon>Theropoda</taxon>
        <taxon>Coelurosauria</taxon>
        <taxon>Aves</taxon>
        <taxon>Neognathae</taxon>
        <taxon>Neoaves</taxon>
        <taxon>Telluraves</taxon>
        <taxon>Australaves</taxon>
        <taxon>Passeriformes</taxon>
        <taxon>Thamnophilidae</taxon>
        <taxon>Willisornis</taxon>
    </lineage>
</organism>
<reference evidence="1" key="1">
    <citation type="submission" date="2019-10" db="EMBL/GenBank/DDBJ databases">
        <authorList>
            <person name="Soares A.E.R."/>
            <person name="Aleixo A."/>
            <person name="Schneider P."/>
            <person name="Miyaki C.Y."/>
            <person name="Schneider M.P."/>
            <person name="Mello C."/>
            <person name="Vasconcelos A.T.R."/>
        </authorList>
    </citation>
    <scope>NUCLEOTIDE SEQUENCE</scope>
    <source>
        <tissue evidence="1">Muscle</tissue>
    </source>
</reference>
<dbReference type="PANTHER" id="PTHR33332">
    <property type="entry name" value="REVERSE TRANSCRIPTASE DOMAIN-CONTAINING PROTEIN"/>
    <property type="match status" value="1"/>
</dbReference>